<keyword evidence="1" id="KW-0175">Coiled coil</keyword>
<reference evidence="3 4" key="1">
    <citation type="submission" date="2016-04" db="EMBL/GenBank/DDBJ databases">
        <title>A degradative enzymes factory behind the ericoid mycorrhizal symbiosis.</title>
        <authorList>
            <consortium name="DOE Joint Genome Institute"/>
            <person name="Martino E."/>
            <person name="Morin E."/>
            <person name="Grelet G."/>
            <person name="Kuo A."/>
            <person name="Kohler A."/>
            <person name="Daghino S."/>
            <person name="Barry K."/>
            <person name="Choi C."/>
            <person name="Cichocki N."/>
            <person name="Clum A."/>
            <person name="Copeland A."/>
            <person name="Hainaut M."/>
            <person name="Haridas S."/>
            <person name="Labutti K."/>
            <person name="Lindquist E."/>
            <person name="Lipzen A."/>
            <person name="Khouja H.-R."/>
            <person name="Murat C."/>
            <person name="Ohm R."/>
            <person name="Olson A."/>
            <person name="Spatafora J."/>
            <person name="Veneault-Fourrey C."/>
            <person name="Henrissat B."/>
            <person name="Grigoriev I."/>
            <person name="Martin F."/>
            <person name="Perotto S."/>
        </authorList>
    </citation>
    <scope>NUCLEOTIDE SEQUENCE [LARGE SCALE GENOMIC DNA]</scope>
    <source>
        <strain evidence="3 4">E</strain>
    </source>
</reference>
<protein>
    <submittedName>
        <fullName evidence="3">Uncharacterized protein</fullName>
    </submittedName>
</protein>
<dbReference type="AlphaFoldDB" id="A0A2J6SKI6"/>
<evidence type="ECO:0000256" key="2">
    <source>
        <dbReference type="SAM" id="MobiDB-lite"/>
    </source>
</evidence>
<dbReference type="InParanoid" id="A0A2J6SKI6"/>
<gene>
    <name evidence="3" type="ORF">K444DRAFT_620404</name>
</gene>
<feature type="region of interest" description="Disordered" evidence="2">
    <location>
        <begin position="15"/>
        <end position="41"/>
    </location>
</feature>
<sequence>MGLFGARKVKLQELENDLHNSQAENRGLQQEPAEYKPKRKKNSIFGSFIKPTHRTSPVGPVAAETLFSQPLPVPNRSEPHNLAIRSLPASSPSDRPDLTLQITNLSNELRRAQLDIRGKQAKITKLEQKINEEYERPTREGAFWGLGHYLQEPRNSSPVLQRRLVEPPPQESQEQFQSLQRENDTLKRQLQEQHGVFEREKWMEVERARKEAANGDKQHQEELECMRAEFNDRTNKLKVEISSVQAKAEVDRRAYRRESDAQLRAVHQQKDRYIADIMERHQTELQQQRQASEATAAQREDRIAELEREIQEKTARIADTRLVLDRTRNAERQRAIRAAEELAERDRRFEFIQQECARMAAGGR</sequence>
<feature type="compositionally biased region" description="Polar residues" evidence="2">
    <location>
        <begin position="19"/>
        <end position="28"/>
    </location>
</feature>
<evidence type="ECO:0000313" key="3">
    <source>
        <dbReference type="EMBL" id="PMD51276.1"/>
    </source>
</evidence>
<dbReference type="GeneID" id="36589780"/>
<dbReference type="RefSeq" id="XP_024728180.1">
    <property type="nucleotide sequence ID" value="XM_024881703.1"/>
</dbReference>
<feature type="coiled-coil region" evidence="1">
    <location>
        <begin position="102"/>
        <end position="136"/>
    </location>
</feature>
<organism evidence="3 4">
    <name type="scientific">Hyaloscypha bicolor E</name>
    <dbReference type="NCBI Taxonomy" id="1095630"/>
    <lineage>
        <taxon>Eukaryota</taxon>
        <taxon>Fungi</taxon>
        <taxon>Dikarya</taxon>
        <taxon>Ascomycota</taxon>
        <taxon>Pezizomycotina</taxon>
        <taxon>Leotiomycetes</taxon>
        <taxon>Helotiales</taxon>
        <taxon>Hyaloscyphaceae</taxon>
        <taxon>Hyaloscypha</taxon>
        <taxon>Hyaloscypha bicolor</taxon>
    </lineage>
</organism>
<proteinExistence type="predicted"/>
<dbReference type="Proteomes" id="UP000235371">
    <property type="component" value="Unassembled WGS sequence"/>
</dbReference>
<dbReference type="EMBL" id="KZ613912">
    <property type="protein sequence ID" value="PMD51276.1"/>
    <property type="molecule type" value="Genomic_DNA"/>
</dbReference>
<evidence type="ECO:0000313" key="4">
    <source>
        <dbReference type="Proteomes" id="UP000235371"/>
    </source>
</evidence>
<accession>A0A2J6SKI6</accession>
<keyword evidence="4" id="KW-1185">Reference proteome</keyword>
<evidence type="ECO:0000256" key="1">
    <source>
        <dbReference type="SAM" id="Coils"/>
    </source>
</evidence>
<name>A0A2J6SKI6_9HELO</name>
<feature type="coiled-coil region" evidence="1">
    <location>
        <begin position="278"/>
        <end position="323"/>
    </location>
</feature>